<dbReference type="Pfam" id="PF20199">
    <property type="entry name" value="RepSA"/>
    <property type="match status" value="1"/>
</dbReference>
<dbReference type="Proteomes" id="UP000655410">
    <property type="component" value="Unassembled WGS sequence"/>
</dbReference>
<accession>A0ABQ2NE95</accession>
<name>A0ABQ2NE95_9ACTN</name>
<feature type="region of interest" description="Disordered" evidence="1">
    <location>
        <begin position="495"/>
        <end position="526"/>
    </location>
</feature>
<evidence type="ECO:0000313" key="3">
    <source>
        <dbReference type="Proteomes" id="UP000655410"/>
    </source>
</evidence>
<comment type="caution">
    <text evidence="2">The sequence shown here is derived from an EMBL/GenBank/DDBJ whole genome shotgun (WGS) entry which is preliminary data.</text>
</comment>
<protein>
    <recommendedName>
        <fullName evidence="4">Replication initiation protein</fullName>
    </recommendedName>
</protein>
<dbReference type="InterPro" id="IPR046828">
    <property type="entry name" value="RepSA"/>
</dbReference>
<keyword evidence="3" id="KW-1185">Reference proteome</keyword>
<evidence type="ECO:0000256" key="1">
    <source>
        <dbReference type="SAM" id="MobiDB-lite"/>
    </source>
</evidence>
<reference evidence="3" key="1">
    <citation type="journal article" date="2019" name="Int. J. Syst. Evol. Microbiol.">
        <title>The Global Catalogue of Microorganisms (GCM) 10K type strain sequencing project: providing services to taxonomists for standard genome sequencing and annotation.</title>
        <authorList>
            <consortium name="The Broad Institute Genomics Platform"/>
            <consortium name="The Broad Institute Genome Sequencing Center for Infectious Disease"/>
            <person name="Wu L."/>
            <person name="Ma J."/>
        </authorList>
    </citation>
    <scope>NUCLEOTIDE SEQUENCE [LARGE SCALE GENOMIC DNA]</scope>
    <source>
        <strain evidence="3">CGMCC 4.7371</strain>
    </source>
</reference>
<organism evidence="2 3">
    <name type="scientific">Nocardioides phosphati</name>
    <dbReference type="NCBI Taxonomy" id="1867775"/>
    <lineage>
        <taxon>Bacteria</taxon>
        <taxon>Bacillati</taxon>
        <taxon>Actinomycetota</taxon>
        <taxon>Actinomycetes</taxon>
        <taxon>Propionibacteriales</taxon>
        <taxon>Nocardioidaceae</taxon>
        <taxon>Nocardioides</taxon>
    </lineage>
</organism>
<evidence type="ECO:0008006" key="4">
    <source>
        <dbReference type="Google" id="ProtNLM"/>
    </source>
</evidence>
<gene>
    <name evidence="2" type="ORF">GCM10011584_31740</name>
</gene>
<feature type="compositionally biased region" description="Basic and acidic residues" evidence="1">
    <location>
        <begin position="501"/>
        <end position="512"/>
    </location>
</feature>
<proteinExistence type="predicted"/>
<evidence type="ECO:0000313" key="2">
    <source>
        <dbReference type="EMBL" id="GGO93321.1"/>
    </source>
</evidence>
<sequence length="526" mass="58125">MGTAARANLLTLIPRLLPDAIPDMRSEPIPDLPPVTDRQRQQLLAELRSPGNNDFADALAATGNCSRPIRLIGSSMRVDTTTGEIVSSFASAEQPLSVLHVPCRNRRASKCPSCSRTYAGDAYWLFRTGISGGKTIPPRVRDNPLVFATFTAPSFGAVHGHRDGPCRPRRGNQICEHGRPIGCSRWHAKDDPQVGQPLCADCYDYTSHLLWQWWAPTLWQRFNVAIKRTIAKHLGVPGSMFTEHAYVNYAKVSELQARGAIHFHAMVRLDGPKSARGYEPAPDSVDAQVLARLIKEAAESVRLEVPGATPDDVRRVLCFGAQLDVVEVHPGRREDAPDEAITDDHVARYLAKYATKSVADCTVVGNAHHARLRATAYALAERSTDATPAWEAIGQPAPYERMNRAAHELGFHGQFATKSRMFGLTFTQLRTARRRVRILEERARATGEVLDLAAREAELYARDALDDETTVVISQWTYAGTGWANEAQTLLANASAAAAREYTREEAAERRNQSTNSRGDQHHEDE</sequence>
<dbReference type="RefSeq" id="WP_188785014.1">
    <property type="nucleotide sequence ID" value="NZ_BMNI01000012.1"/>
</dbReference>
<dbReference type="EMBL" id="BMNI01000012">
    <property type="protein sequence ID" value="GGO93321.1"/>
    <property type="molecule type" value="Genomic_DNA"/>
</dbReference>